<evidence type="ECO:0000313" key="16">
    <source>
        <dbReference type="Proteomes" id="UP000282837"/>
    </source>
</evidence>
<keyword evidence="6 13" id="KW-0808">Transferase</keyword>
<dbReference type="PIRSF" id="PIRSF016636">
    <property type="entry name" value="AlgI_DltB"/>
    <property type="match status" value="1"/>
</dbReference>
<dbReference type="Pfam" id="PF03062">
    <property type="entry name" value="MBOAT"/>
    <property type="match status" value="1"/>
</dbReference>
<dbReference type="PANTHER" id="PTHR13285:SF23">
    <property type="entry name" value="TEICHOIC ACID D-ALANYLTRANSFERASE"/>
    <property type="match status" value="1"/>
</dbReference>
<evidence type="ECO:0000313" key="15">
    <source>
        <dbReference type="EMBL" id="RVU04052.1"/>
    </source>
</evidence>
<dbReference type="Proteomes" id="UP000282837">
    <property type="component" value="Unassembled WGS sequence"/>
</dbReference>
<evidence type="ECO:0000256" key="2">
    <source>
        <dbReference type="ARBA" id="ARBA00005182"/>
    </source>
</evidence>
<dbReference type="PANTHER" id="PTHR13285">
    <property type="entry name" value="ACYLTRANSFERASE"/>
    <property type="match status" value="1"/>
</dbReference>
<comment type="pathway">
    <text evidence="2">Glycan biosynthesis; alginate biosynthesis.</text>
</comment>
<evidence type="ECO:0000256" key="3">
    <source>
        <dbReference type="ARBA" id="ARBA00010323"/>
    </source>
</evidence>
<evidence type="ECO:0000256" key="13">
    <source>
        <dbReference type="PIRNR" id="PIRNR016636"/>
    </source>
</evidence>
<dbReference type="RefSeq" id="WP_127710122.1">
    <property type="nucleotide sequence ID" value="NZ_SACO01000010.1"/>
</dbReference>
<dbReference type="PIRSF" id="PIRSF500217">
    <property type="entry name" value="AlgI"/>
    <property type="match status" value="1"/>
</dbReference>
<accession>A0A437N296</accession>
<dbReference type="InterPro" id="IPR024194">
    <property type="entry name" value="Ac/AlaTfrase_AlgI/DltB"/>
</dbReference>
<keyword evidence="16" id="KW-1185">Reference proteome</keyword>
<dbReference type="InterPro" id="IPR004299">
    <property type="entry name" value="MBOAT_fam"/>
</dbReference>
<proteinExistence type="inferred from homology"/>
<feature type="transmembrane region" description="Helical" evidence="14">
    <location>
        <begin position="400"/>
        <end position="417"/>
    </location>
</feature>
<keyword evidence="9 14" id="KW-1133">Transmembrane helix</keyword>
<evidence type="ECO:0000256" key="6">
    <source>
        <dbReference type="ARBA" id="ARBA00022679"/>
    </source>
</evidence>
<feature type="transmembrane region" description="Helical" evidence="14">
    <location>
        <begin position="181"/>
        <end position="200"/>
    </location>
</feature>
<feature type="transmembrane region" description="Helical" evidence="14">
    <location>
        <begin position="149"/>
        <end position="169"/>
    </location>
</feature>
<keyword evidence="11 13" id="KW-0012">Acyltransferase</keyword>
<dbReference type="InterPro" id="IPR028362">
    <property type="entry name" value="AlgI"/>
</dbReference>
<dbReference type="GO" id="GO:0042121">
    <property type="term" value="P:alginic acid biosynthetic process"/>
    <property type="evidence" value="ECO:0007669"/>
    <property type="project" value="UniProtKB-KW"/>
</dbReference>
<protein>
    <recommendedName>
        <fullName evidence="4">Probable alginate O-acetylase AlgI</fullName>
    </recommendedName>
    <alternativeName>
        <fullName evidence="12">Alginate biosynthesis protein AlgI</fullName>
    </alternativeName>
</protein>
<dbReference type="GO" id="GO:0016746">
    <property type="term" value="F:acyltransferase activity"/>
    <property type="evidence" value="ECO:0007669"/>
    <property type="project" value="UniProtKB-KW"/>
</dbReference>
<evidence type="ECO:0000256" key="8">
    <source>
        <dbReference type="ARBA" id="ARBA00022841"/>
    </source>
</evidence>
<keyword evidence="7 14" id="KW-0812">Transmembrane</keyword>
<feature type="transmembrane region" description="Helical" evidence="14">
    <location>
        <begin position="76"/>
        <end position="96"/>
    </location>
</feature>
<dbReference type="AlphaFoldDB" id="A0A437N296"/>
<gene>
    <name evidence="15" type="ORF">EOE18_12780</name>
</gene>
<reference evidence="15 16" key="1">
    <citation type="submission" date="2019-01" db="EMBL/GenBank/DDBJ databases">
        <authorList>
            <person name="Chen W.-M."/>
        </authorList>
    </citation>
    <scope>NUCLEOTIDE SEQUENCE [LARGE SCALE GENOMIC DNA]</scope>
    <source>
        <strain evidence="15 16">FSY-9</strain>
    </source>
</reference>
<evidence type="ECO:0000256" key="12">
    <source>
        <dbReference type="ARBA" id="ARBA00031030"/>
    </source>
</evidence>
<sequence length="467" mass="52044">MLFPTLAFHVFFVLVFCCNWLMRRAGDWRLIMLLVASWIFYGWFDARFVALLQASALLNWGAGRLILGQPERARGWLVAGVFANLLILGFFKYYGFFVQQVNDALLAPLGMGRIRALDVILPVGVSFFTFQGISYVVDVAKGRSAPARLLELALLMSFFPHLVAGPIVRPAHILPQLRERPWLSQGAAATSLVLILWGLVKKTVIANELAVQLVDPVFNNAAHHGAADLVWASYGYAIQIYCDFSAYSDMAIGFAGLLGFRFPANFNQPYRAASLQDFWRRWHISLSFWLRDYLYIGLLGGSRQSLIRTCAALFLTMLLGGLWHGASWNFLIWGAIHGAMLVVERLWAQFRPAGLPKAPLWLGRLYTFHVVTVAWVFFRIKDYGDAIGFLCRIAQGQDGAMIASPWTAAMIAIGLACQFGPHDGVQNLGRWLRGQSFWAAAGLVALVLLVVEGLRGAGVAPFIYFQF</sequence>
<dbReference type="OrthoDB" id="139172at2"/>
<comment type="caution">
    <text evidence="15">The sequence shown here is derived from an EMBL/GenBank/DDBJ whole genome shotgun (WGS) entry which is preliminary data.</text>
</comment>
<dbReference type="EMBL" id="SACO01000010">
    <property type="protein sequence ID" value="RVU04052.1"/>
    <property type="molecule type" value="Genomic_DNA"/>
</dbReference>
<keyword evidence="5 13" id="KW-1003">Cell membrane</keyword>
<evidence type="ECO:0000256" key="1">
    <source>
        <dbReference type="ARBA" id="ARBA00004651"/>
    </source>
</evidence>
<evidence type="ECO:0000256" key="10">
    <source>
        <dbReference type="ARBA" id="ARBA00023136"/>
    </source>
</evidence>
<dbReference type="InterPro" id="IPR051085">
    <property type="entry name" value="MB_O-acyltransferase"/>
</dbReference>
<dbReference type="GO" id="GO:0005886">
    <property type="term" value="C:plasma membrane"/>
    <property type="evidence" value="ECO:0007669"/>
    <property type="project" value="UniProtKB-SubCell"/>
</dbReference>
<keyword evidence="8" id="KW-0016">Alginate biosynthesis</keyword>
<evidence type="ECO:0000256" key="7">
    <source>
        <dbReference type="ARBA" id="ARBA00022692"/>
    </source>
</evidence>
<evidence type="ECO:0000256" key="5">
    <source>
        <dbReference type="ARBA" id="ARBA00022475"/>
    </source>
</evidence>
<organism evidence="15 16">
    <name type="scientific">Novosphingobium umbonatum</name>
    <dbReference type="NCBI Taxonomy" id="1908524"/>
    <lineage>
        <taxon>Bacteria</taxon>
        <taxon>Pseudomonadati</taxon>
        <taxon>Pseudomonadota</taxon>
        <taxon>Alphaproteobacteria</taxon>
        <taxon>Sphingomonadales</taxon>
        <taxon>Sphingomonadaceae</taxon>
        <taxon>Novosphingobium</taxon>
    </lineage>
</organism>
<feature type="transmembrane region" description="Helical" evidence="14">
    <location>
        <begin position="306"/>
        <end position="324"/>
    </location>
</feature>
<feature type="transmembrane region" description="Helical" evidence="14">
    <location>
        <begin position="360"/>
        <end position="380"/>
    </location>
</feature>
<comment type="subcellular location">
    <subcellularLocation>
        <location evidence="1">Cell membrane</location>
        <topology evidence="1">Multi-pass membrane protein</topology>
    </subcellularLocation>
</comment>
<feature type="transmembrane region" description="Helical" evidence="14">
    <location>
        <begin position="28"/>
        <end position="44"/>
    </location>
</feature>
<comment type="similarity">
    <text evidence="3 13">Belongs to the membrane-bound acyltransferase family.</text>
</comment>
<evidence type="ECO:0000256" key="11">
    <source>
        <dbReference type="ARBA" id="ARBA00023315"/>
    </source>
</evidence>
<evidence type="ECO:0000256" key="4">
    <source>
        <dbReference type="ARBA" id="ARBA00016084"/>
    </source>
</evidence>
<feature type="transmembrane region" description="Helical" evidence="14">
    <location>
        <begin position="437"/>
        <end position="464"/>
    </location>
</feature>
<feature type="transmembrane region" description="Helical" evidence="14">
    <location>
        <begin position="116"/>
        <end position="137"/>
    </location>
</feature>
<evidence type="ECO:0000256" key="14">
    <source>
        <dbReference type="SAM" id="Phobius"/>
    </source>
</evidence>
<feature type="transmembrane region" description="Helical" evidence="14">
    <location>
        <begin position="6"/>
        <end position="21"/>
    </location>
</feature>
<name>A0A437N296_9SPHN</name>
<feature type="transmembrane region" description="Helical" evidence="14">
    <location>
        <begin position="50"/>
        <end position="67"/>
    </location>
</feature>
<keyword evidence="10 13" id="KW-0472">Membrane</keyword>
<evidence type="ECO:0000256" key="9">
    <source>
        <dbReference type="ARBA" id="ARBA00022989"/>
    </source>
</evidence>